<sequence>MHTMLAAYLPGNDTVEMRQVPVPTPGIGQVLIRMRASGICGSDVHYIYHGHRGTASHPEPLYQGVVNGHEPCGQIVAVGDGCRHFRPDDRVLVYHISGCGFCANCRRGYQISCTGRQKAAYGWQRDGGHAEFLVAEERDLIALPDSLTYEDGAFISCGIGTAYEGVTRADVSGSDSVLVVGLGPIGMAAAMIAKGRGAKRIIGVDTQPARLDAMRALGLADYLIPASPDALEQIRELTRGGADVALDCSGNAAGRLLALQGSGDWGRVVYLGETGHVQFEVSADLMHRQRRIFGSWVTSLANMEKCCHDLEDWKLKPHTMISHRFPLERADEAYALMASGRCGKVVITFDV</sequence>
<accession>A0A2S4M778</accession>
<dbReference type="OrthoDB" id="5484143at2"/>
<keyword evidence="1 4" id="KW-0479">Metal-binding</keyword>
<keyword evidence="3" id="KW-0560">Oxidoreductase</keyword>
<dbReference type="GO" id="GO:0016616">
    <property type="term" value="F:oxidoreductase activity, acting on the CH-OH group of donors, NAD or NADP as acceptor"/>
    <property type="evidence" value="ECO:0007669"/>
    <property type="project" value="UniProtKB-ARBA"/>
</dbReference>
<keyword evidence="7" id="KW-1185">Reference proteome</keyword>
<comment type="similarity">
    <text evidence="4">Belongs to the zinc-containing alcohol dehydrogenase family.</text>
</comment>
<comment type="caution">
    <text evidence="6">The sequence shown here is derived from an EMBL/GenBank/DDBJ whole genome shotgun (WGS) entry which is preliminary data.</text>
</comment>
<dbReference type="InterPro" id="IPR050129">
    <property type="entry name" value="Zn_alcohol_dh"/>
</dbReference>
<dbReference type="InterPro" id="IPR011032">
    <property type="entry name" value="GroES-like_sf"/>
</dbReference>
<evidence type="ECO:0000256" key="4">
    <source>
        <dbReference type="RuleBase" id="RU361277"/>
    </source>
</evidence>
<dbReference type="Pfam" id="PF08240">
    <property type="entry name" value="ADH_N"/>
    <property type="match status" value="1"/>
</dbReference>
<reference evidence="6 7" key="1">
    <citation type="submission" date="2018-01" db="EMBL/GenBank/DDBJ databases">
        <title>Genomic Encyclopedia of Type Strains, Phase III (KMG-III): the genomes of soil and plant-associated and newly described type strains.</title>
        <authorList>
            <person name="Whitman W."/>
        </authorList>
    </citation>
    <scope>NUCLEOTIDE SEQUENCE [LARGE SCALE GENOMIC DNA]</scope>
    <source>
        <strain evidence="6 7">JCM 18070</strain>
    </source>
</reference>
<dbReference type="SMART" id="SM00829">
    <property type="entry name" value="PKS_ER"/>
    <property type="match status" value="1"/>
</dbReference>
<evidence type="ECO:0000256" key="3">
    <source>
        <dbReference type="ARBA" id="ARBA00023002"/>
    </source>
</evidence>
<dbReference type="PROSITE" id="PS00059">
    <property type="entry name" value="ADH_ZINC"/>
    <property type="match status" value="1"/>
</dbReference>
<evidence type="ECO:0000313" key="7">
    <source>
        <dbReference type="Proteomes" id="UP000237381"/>
    </source>
</evidence>
<evidence type="ECO:0000256" key="2">
    <source>
        <dbReference type="ARBA" id="ARBA00022833"/>
    </source>
</evidence>
<dbReference type="InterPro" id="IPR020843">
    <property type="entry name" value="ER"/>
</dbReference>
<feature type="domain" description="Enoyl reductase (ER)" evidence="5">
    <location>
        <begin position="11"/>
        <end position="347"/>
    </location>
</feature>
<protein>
    <submittedName>
        <fullName evidence="6">Threonine dehydrogenase-like Zn-dependent dehydrogenase</fullName>
    </submittedName>
</protein>
<evidence type="ECO:0000313" key="6">
    <source>
        <dbReference type="EMBL" id="POR50596.1"/>
    </source>
</evidence>
<gene>
    <name evidence="6" type="ORF">B0G62_10887</name>
</gene>
<dbReference type="InterPro" id="IPR013149">
    <property type="entry name" value="ADH-like_C"/>
</dbReference>
<dbReference type="Pfam" id="PF00107">
    <property type="entry name" value="ADH_zinc_N"/>
    <property type="match status" value="1"/>
</dbReference>
<name>A0A2S4M778_9BURK</name>
<dbReference type="Proteomes" id="UP000237381">
    <property type="component" value="Unassembled WGS sequence"/>
</dbReference>
<dbReference type="CDD" id="cd08239">
    <property type="entry name" value="THR_DH_like"/>
    <property type="match status" value="1"/>
</dbReference>
<comment type="cofactor">
    <cofactor evidence="4">
        <name>Zn(2+)</name>
        <dbReference type="ChEBI" id="CHEBI:29105"/>
    </cofactor>
</comment>
<dbReference type="PANTHER" id="PTHR43401:SF2">
    <property type="entry name" value="L-THREONINE 3-DEHYDROGENASE"/>
    <property type="match status" value="1"/>
</dbReference>
<dbReference type="AlphaFoldDB" id="A0A2S4M778"/>
<dbReference type="InterPro" id="IPR002328">
    <property type="entry name" value="ADH_Zn_CS"/>
</dbReference>
<dbReference type="InterPro" id="IPR013154">
    <property type="entry name" value="ADH-like_N"/>
</dbReference>
<dbReference type="GO" id="GO:0008270">
    <property type="term" value="F:zinc ion binding"/>
    <property type="evidence" value="ECO:0007669"/>
    <property type="project" value="InterPro"/>
</dbReference>
<dbReference type="RefSeq" id="WP_103705292.1">
    <property type="nucleotide sequence ID" value="NZ_PQGA01000008.1"/>
</dbReference>
<organism evidence="6 7">
    <name type="scientific">Paraburkholderia eburnea</name>
    <dbReference type="NCBI Taxonomy" id="1189126"/>
    <lineage>
        <taxon>Bacteria</taxon>
        <taxon>Pseudomonadati</taxon>
        <taxon>Pseudomonadota</taxon>
        <taxon>Betaproteobacteria</taxon>
        <taxon>Burkholderiales</taxon>
        <taxon>Burkholderiaceae</taxon>
        <taxon>Paraburkholderia</taxon>
    </lineage>
</organism>
<dbReference type="SUPFAM" id="SSF51735">
    <property type="entry name" value="NAD(P)-binding Rossmann-fold domains"/>
    <property type="match status" value="1"/>
</dbReference>
<dbReference type="Gene3D" id="3.90.180.10">
    <property type="entry name" value="Medium-chain alcohol dehydrogenases, catalytic domain"/>
    <property type="match status" value="1"/>
</dbReference>
<dbReference type="PANTHER" id="PTHR43401">
    <property type="entry name" value="L-THREONINE 3-DEHYDROGENASE"/>
    <property type="match status" value="1"/>
</dbReference>
<proteinExistence type="inferred from homology"/>
<evidence type="ECO:0000256" key="1">
    <source>
        <dbReference type="ARBA" id="ARBA00022723"/>
    </source>
</evidence>
<dbReference type="EMBL" id="PQGA01000008">
    <property type="protein sequence ID" value="POR50596.1"/>
    <property type="molecule type" value="Genomic_DNA"/>
</dbReference>
<keyword evidence="2 4" id="KW-0862">Zinc</keyword>
<evidence type="ECO:0000259" key="5">
    <source>
        <dbReference type="SMART" id="SM00829"/>
    </source>
</evidence>
<dbReference type="SUPFAM" id="SSF50129">
    <property type="entry name" value="GroES-like"/>
    <property type="match status" value="1"/>
</dbReference>
<dbReference type="InterPro" id="IPR036291">
    <property type="entry name" value="NAD(P)-bd_dom_sf"/>
</dbReference>
<dbReference type="Gene3D" id="3.40.50.720">
    <property type="entry name" value="NAD(P)-binding Rossmann-like Domain"/>
    <property type="match status" value="1"/>
</dbReference>